<accession>A0A9D3ZPJ4</accession>
<proteinExistence type="predicted"/>
<protein>
    <recommendedName>
        <fullName evidence="1">Small nuclear ribonucleoprotein Prp3 C-terminal domain-containing protein</fullName>
    </recommendedName>
</protein>
<dbReference type="GO" id="GO:0000398">
    <property type="term" value="P:mRNA splicing, via spliceosome"/>
    <property type="evidence" value="ECO:0007669"/>
    <property type="project" value="InterPro"/>
</dbReference>
<dbReference type="GO" id="GO:0046540">
    <property type="term" value="C:U4/U6 x U5 tri-snRNP complex"/>
    <property type="evidence" value="ECO:0007669"/>
    <property type="project" value="InterPro"/>
</dbReference>
<dbReference type="InterPro" id="IPR010541">
    <property type="entry name" value="Prp3_C"/>
</dbReference>
<gene>
    <name evidence="2" type="ORF">J1N35_033380</name>
</gene>
<dbReference type="InterPro" id="IPR027104">
    <property type="entry name" value="Prp3"/>
</dbReference>
<dbReference type="EMBL" id="JAIQCV010000010">
    <property type="protein sequence ID" value="KAH1055315.1"/>
    <property type="molecule type" value="Genomic_DNA"/>
</dbReference>
<dbReference type="OrthoDB" id="1698697at2759"/>
<name>A0A9D3ZPJ4_9ROSI</name>
<evidence type="ECO:0000259" key="1">
    <source>
        <dbReference type="Pfam" id="PF06544"/>
    </source>
</evidence>
<comment type="caution">
    <text evidence="2">The sequence shown here is derived from an EMBL/GenBank/DDBJ whole genome shotgun (WGS) entry which is preliminary data.</text>
</comment>
<reference evidence="2 3" key="1">
    <citation type="journal article" date="2021" name="Plant Biotechnol. J.">
        <title>Multi-omics assisted identification of the key and species-specific regulatory components of drought-tolerant mechanisms in Gossypium stocksii.</title>
        <authorList>
            <person name="Yu D."/>
            <person name="Ke L."/>
            <person name="Zhang D."/>
            <person name="Wu Y."/>
            <person name="Sun Y."/>
            <person name="Mei J."/>
            <person name="Sun J."/>
            <person name="Sun Y."/>
        </authorList>
    </citation>
    <scope>NUCLEOTIDE SEQUENCE [LARGE SCALE GENOMIC DNA]</scope>
    <source>
        <strain evidence="3">cv. E1</strain>
        <tissue evidence="2">Leaf</tissue>
    </source>
</reference>
<dbReference type="PANTHER" id="PTHR14212:SF0">
    <property type="entry name" value="U4_U6 SMALL NUCLEAR RIBONUCLEOPROTEIN PRP3"/>
    <property type="match status" value="1"/>
</dbReference>
<dbReference type="Pfam" id="PF06544">
    <property type="entry name" value="Prp3_C"/>
    <property type="match status" value="1"/>
</dbReference>
<dbReference type="Proteomes" id="UP000828251">
    <property type="component" value="Unassembled WGS sequence"/>
</dbReference>
<dbReference type="PANTHER" id="PTHR14212">
    <property type="entry name" value="U4/U6-ASSOCIATED RNA SPLICING FACTOR-RELATED"/>
    <property type="match status" value="1"/>
</dbReference>
<evidence type="ECO:0000313" key="2">
    <source>
        <dbReference type="EMBL" id="KAH1055315.1"/>
    </source>
</evidence>
<sequence>MSAALPLPASSLKLMVATSFPCAVISEGINIIVVEGGSKSIKRYRKLILRRINWAEVVNDNDDDGDDDEEKPPNKCMLVWQGSVAKSTFNRFSVHECITKAAARKVFADARVGHYWVLAVNFIDDEF</sequence>
<dbReference type="CDD" id="cd24162">
    <property type="entry name" value="Prp3_C"/>
    <property type="match status" value="1"/>
</dbReference>
<feature type="domain" description="Small nuclear ribonucleoprotein Prp3 C-terminal" evidence="1">
    <location>
        <begin position="23"/>
        <end position="119"/>
    </location>
</feature>
<organism evidence="2 3">
    <name type="scientific">Gossypium stocksii</name>
    <dbReference type="NCBI Taxonomy" id="47602"/>
    <lineage>
        <taxon>Eukaryota</taxon>
        <taxon>Viridiplantae</taxon>
        <taxon>Streptophyta</taxon>
        <taxon>Embryophyta</taxon>
        <taxon>Tracheophyta</taxon>
        <taxon>Spermatophyta</taxon>
        <taxon>Magnoliopsida</taxon>
        <taxon>eudicotyledons</taxon>
        <taxon>Gunneridae</taxon>
        <taxon>Pentapetalae</taxon>
        <taxon>rosids</taxon>
        <taxon>malvids</taxon>
        <taxon>Malvales</taxon>
        <taxon>Malvaceae</taxon>
        <taxon>Malvoideae</taxon>
        <taxon>Gossypium</taxon>
    </lineage>
</organism>
<evidence type="ECO:0000313" key="3">
    <source>
        <dbReference type="Proteomes" id="UP000828251"/>
    </source>
</evidence>
<keyword evidence="3" id="KW-1185">Reference proteome</keyword>
<dbReference type="AlphaFoldDB" id="A0A9D3ZPJ4"/>